<reference evidence="4 7" key="2">
    <citation type="submission" date="2020-08" db="EMBL/GenBank/DDBJ databases">
        <title>Sequencing the genomes of 1000 actinobacteria strains.</title>
        <authorList>
            <person name="Klenk H.-P."/>
        </authorList>
    </citation>
    <scope>NUCLEOTIDE SEQUENCE [LARGE SCALE GENOMIC DNA]</scope>
    <source>
        <strain evidence="4 7">DSM 15626</strain>
    </source>
</reference>
<dbReference type="AlphaFoldDB" id="A0A7Y4P3U8"/>
<evidence type="ECO:0000313" key="6">
    <source>
        <dbReference type="Proteomes" id="UP000534306"/>
    </source>
</evidence>
<dbReference type="GO" id="GO:0003700">
    <property type="term" value="F:DNA-binding transcription factor activity"/>
    <property type="evidence" value="ECO:0007669"/>
    <property type="project" value="InterPro"/>
</dbReference>
<dbReference type="Pfam" id="PF13936">
    <property type="entry name" value="HTH_38"/>
    <property type="match status" value="1"/>
</dbReference>
<dbReference type="InterPro" id="IPR000835">
    <property type="entry name" value="HTH_MarR-typ"/>
</dbReference>
<dbReference type="PANTHER" id="PTHR10948:SF23">
    <property type="entry name" value="TRANSPOSASE INSI FOR INSERTION SEQUENCE ELEMENT IS30A-RELATED"/>
    <property type="match status" value="1"/>
</dbReference>
<dbReference type="CDD" id="cd00090">
    <property type="entry name" value="HTH_ARSR"/>
    <property type="match status" value="1"/>
</dbReference>
<evidence type="ECO:0000313" key="5">
    <source>
        <dbReference type="EMBL" id="NOL45453.1"/>
    </source>
</evidence>
<reference evidence="5 6" key="1">
    <citation type="submission" date="2020-05" db="EMBL/GenBank/DDBJ databases">
        <title>Genome sequence of Kribbella sandramycini ATCC 39419.</title>
        <authorList>
            <person name="Maclea K.S."/>
            <person name="Fair J.L."/>
        </authorList>
    </citation>
    <scope>NUCLEOTIDE SEQUENCE [LARGE SCALE GENOMIC DNA]</scope>
    <source>
        <strain evidence="5 6">ATCC 39419</strain>
    </source>
</reference>
<protein>
    <submittedName>
        <fullName evidence="4">DNA-binding transcriptional ArsR family regulator</fullName>
    </submittedName>
    <submittedName>
        <fullName evidence="5">Helix-turn-helix domain-containing protein</fullName>
    </submittedName>
</protein>
<dbReference type="InterPro" id="IPR036390">
    <property type="entry name" value="WH_DNA-bd_sf"/>
</dbReference>
<dbReference type="SUPFAM" id="SSF46785">
    <property type="entry name" value="Winged helix' DNA-binding domain"/>
    <property type="match status" value="1"/>
</dbReference>
<feature type="region of interest" description="Disordered" evidence="1">
    <location>
        <begin position="38"/>
        <end position="71"/>
    </location>
</feature>
<dbReference type="PANTHER" id="PTHR10948">
    <property type="entry name" value="TRANSPOSASE"/>
    <property type="match status" value="1"/>
</dbReference>
<proteinExistence type="predicted"/>
<dbReference type="GO" id="GO:0004803">
    <property type="term" value="F:transposase activity"/>
    <property type="evidence" value="ECO:0007669"/>
    <property type="project" value="TreeGrafter"/>
</dbReference>
<dbReference type="EMBL" id="JACHKF010000001">
    <property type="protein sequence ID" value="MBB6570044.1"/>
    <property type="molecule type" value="Genomic_DNA"/>
</dbReference>
<feature type="domain" description="Transposase IS30-like HTH" evidence="3">
    <location>
        <begin position="5"/>
        <end position="45"/>
    </location>
</feature>
<dbReference type="GO" id="GO:0003677">
    <property type="term" value="F:DNA binding"/>
    <property type="evidence" value="ECO:0007669"/>
    <property type="project" value="UniProtKB-KW"/>
</dbReference>
<dbReference type="GO" id="GO:0032196">
    <property type="term" value="P:transposition"/>
    <property type="evidence" value="ECO:0007669"/>
    <property type="project" value="TreeGrafter"/>
</dbReference>
<evidence type="ECO:0000256" key="1">
    <source>
        <dbReference type="SAM" id="MobiDB-lite"/>
    </source>
</evidence>
<gene>
    <name evidence="4" type="ORF">HNR71_005681</name>
    <name evidence="5" type="ORF">HPO96_34910</name>
</gene>
<dbReference type="GO" id="GO:0005829">
    <property type="term" value="C:cytosol"/>
    <property type="evidence" value="ECO:0007669"/>
    <property type="project" value="TreeGrafter"/>
</dbReference>
<dbReference type="EMBL" id="JABJRC010000012">
    <property type="protein sequence ID" value="NOL45453.1"/>
    <property type="molecule type" value="Genomic_DNA"/>
</dbReference>
<organism evidence="5 6">
    <name type="scientific">Kribbella sandramycini</name>
    <dbReference type="NCBI Taxonomy" id="60450"/>
    <lineage>
        <taxon>Bacteria</taxon>
        <taxon>Bacillati</taxon>
        <taxon>Actinomycetota</taxon>
        <taxon>Actinomycetes</taxon>
        <taxon>Propionibacteriales</taxon>
        <taxon>Kribbellaceae</taxon>
        <taxon>Kribbella</taxon>
    </lineage>
</organism>
<accession>A0A7Y4P3U8</accession>
<evidence type="ECO:0000259" key="2">
    <source>
        <dbReference type="Pfam" id="PF12802"/>
    </source>
</evidence>
<keyword evidence="6" id="KW-1185">Reference proteome</keyword>
<keyword evidence="4" id="KW-0238">DNA-binding</keyword>
<sequence>MPGGRLTQDDRRQIAAGLAAGLGYAELGRRLDRPASTIMREVTRNGGPAGYAADRADADTRDRARRQKQAPVVAPPIMADEYGRDPEAVRGVAESFTELLIAQGLPKMEARVLTCLYLTDSGTLTAGDLVQRLRVSPASISHAIAFLEQQGILRRERDPGERRERYVVDDEIWLRSVLASVQMNNALAAQSRHAAEVLGPDTPAGVRFGASAELLDLVSEGLQQAMEKWRERLTYR</sequence>
<dbReference type="Pfam" id="PF12802">
    <property type="entry name" value="MarR_2"/>
    <property type="match status" value="1"/>
</dbReference>
<evidence type="ECO:0000313" key="7">
    <source>
        <dbReference type="Proteomes" id="UP000553957"/>
    </source>
</evidence>
<feature type="domain" description="HTH marR-type" evidence="2">
    <location>
        <begin position="104"/>
        <end position="164"/>
    </location>
</feature>
<dbReference type="InterPro" id="IPR051917">
    <property type="entry name" value="Transposase-Integrase"/>
</dbReference>
<dbReference type="Proteomes" id="UP000553957">
    <property type="component" value="Unassembled WGS sequence"/>
</dbReference>
<evidence type="ECO:0000259" key="3">
    <source>
        <dbReference type="Pfam" id="PF13936"/>
    </source>
</evidence>
<dbReference type="Proteomes" id="UP000534306">
    <property type="component" value="Unassembled WGS sequence"/>
</dbReference>
<dbReference type="InterPro" id="IPR011991">
    <property type="entry name" value="ArsR-like_HTH"/>
</dbReference>
<dbReference type="Gene3D" id="1.10.10.10">
    <property type="entry name" value="Winged helix-like DNA-binding domain superfamily/Winged helix DNA-binding domain"/>
    <property type="match status" value="1"/>
</dbReference>
<comment type="caution">
    <text evidence="5">The sequence shown here is derived from an EMBL/GenBank/DDBJ whole genome shotgun (WGS) entry which is preliminary data.</text>
</comment>
<dbReference type="InterPro" id="IPR025246">
    <property type="entry name" value="IS30-like_HTH"/>
</dbReference>
<dbReference type="InterPro" id="IPR036388">
    <property type="entry name" value="WH-like_DNA-bd_sf"/>
</dbReference>
<dbReference type="RefSeq" id="WP_171678746.1">
    <property type="nucleotide sequence ID" value="NZ_BAAAGT010000005.1"/>
</dbReference>
<name>A0A7Y4P3U8_9ACTN</name>
<evidence type="ECO:0000313" key="4">
    <source>
        <dbReference type="EMBL" id="MBB6570044.1"/>
    </source>
</evidence>